<dbReference type="InterPro" id="IPR059000">
    <property type="entry name" value="ATPase_P-type_domA"/>
</dbReference>
<dbReference type="Gene3D" id="3.40.50.1000">
    <property type="entry name" value="HAD superfamily/HAD-like"/>
    <property type="match status" value="1"/>
</dbReference>
<name>A0A418VX24_9PROT</name>
<evidence type="ECO:0000256" key="11">
    <source>
        <dbReference type="ARBA" id="ARBA00022967"/>
    </source>
</evidence>
<dbReference type="GO" id="GO:0055070">
    <property type="term" value="P:copper ion homeostasis"/>
    <property type="evidence" value="ECO:0007669"/>
    <property type="project" value="TreeGrafter"/>
</dbReference>
<evidence type="ECO:0000259" key="17">
    <source>
        <dbReference type="PROSITE" id="PS50846"/>
    </source>
</evidence>
<dbReference type="GO" id="GO:0005524">
    <property type="term" value="F:ATP binding"/>
    <property type="evidence" value="ECO:0007669"/>
    <property type="project" value="UniProtKB-UniRule"/>
</dbReference>
<dbReference type="SUPFAM" id="SSF55008">
    <property type="entry name" value="HMA, heavy metal-associated domain"/>
    <property type="match status" value="1"/>
</dbReference>
<keyword evidence="5" id="KW-0597">Phosphoprotein</keyword>
<dbReference type="InterPro" id="IPR023298">
    <property type="entry name" value="ATPase_P-typ_TM_dom_sf"/>
</dbReference>
<dbReference type="NCBIfam" id="TIGR01494">
    <property type="entry name" value="ATPase_P-type"/>
    <property type="match status" value="2"/>
</dbReference>
<dbReference type="Gene3D" id="3.40.1110.10">
    <property type="entry name" value="Calcium-transporting ATPase, cytoplasmic domain N"/>
    <property type="match status" value="1"/>
</dbReference>
<dbReference type="EC" id="3.6.3.3" evidence="18"/>
<comment type="caution">
    <text evidence="18">The sequence shown here is derived from an EMBL/GenBank/DDBJ whole genome shotgun (WGS) entry which is preliminary data.</text>
</comment>
<dbReference type="Pfam" id="PF12156">
    <property type="entry name" value="ATPase-cat_bd"/>
    <property type="match status" value="1"/>
</dbReference>
<organism evidence="18 19">
    <name type="scientific">Azospirillum cavernae</name>
    <dbReference type="NCBI Taxonomy" id="2320860"/>
    <lineage>
        <taxon>Bacteria</taxon>
        <taxon>Pseudomonadati</taxon>
        <taxon>Pseudomonadota</taxon>
        <taxon>Alphaproteobacteria</taxon>
        <taxon>Rhodospirillales</taxon>
        <taxon>Azospirillaceae</taxon>
        <taxon>Azospirillum</taxon>
    </lineage>
</organism>
<dbReference type="InterPro" id="IPR036163">
    <property type="entry name" value="HMA_dom_sf"/>
</dbReference>
<dbReference type="InterPro" id="IPR018303">
    <property type="entry name" value="ATPase_P-typ_P_site"/>
</dbReference>
<dbReference type="CDD" id="cd00371">
    <property type="entry name" value="HMA"/>
    <property type="match status" value="1"/>
</dbReference>
<evidence type="ECO:0000256" key="1">
    <source>
        <dbReference type="ARBA" id="ARBA00004651"/>
    </source>
</evidence>
<dbReference type="Pfam" id="PF00403">
    <property type="entry name" value="HMA"/>
    <property type="match status" value="1"/>
</dbReference>
<dbReference type="PANTHER" id="PTHR43520:SF5">
    <property type="entry name" value="CATION-TRANSPORTING P-TYPE ATPASE-RELATED"/>
    <property type="match status" value="1"/>
</dbReference>
<evidence type="ECO:0000256" key="10">
    <source>
        <dbReference type="ARBA" id="ARBA00022842"/>
    </source>
</evidence>
<feature type="transmembrane region" description="Helical" evidence="15">
    <location>
        <begin position="421"/>
        <end position="440"/>
    </location>
</feature>
<dbReference type="NCBIfam" id="TIGR01512">
    <property type="entry name" value="ATPase-IB2_Cd"/>
    <property type="match status" value="1"/>
</dbReference>
<dbReference type="InterPro" id="IPR027256">
    <property type="entry name" value="P-typ_ATPase_IB"/>
</dbReference>
<evidence type="ECO:0000256" key="3">
    <source>
        <dbReference type="ARBA" id="ARBA00022448"/>
    </source>
</evidence>
<dbReference type="Proteomes" id="UP000283458">
    <property type="component" value="Unassembled WGS sequence"/>
</dbReference>
<dbReference type="GO" id="GO:0005507">
    <property type="term" value="F:copper ion binding"/>
    <property type="evidence" value="ECO:0007669"/>
    <property type="project" value="TreeGrafter"/>
</dbReference>
<dbReference type="InterPro" id="IPR023299">
    <property type="entry name" value="ATPase_P-typ_cyto_dom_N"/>
</dbReference>
<dbReference type="Pfam" id="PF00702">
    <property type="entry name" value="Hydrolase"/>
    <property type="match status" value="1"/>
</dbReference>
<evidence type="ECO:0000313" key="18">
    <source>
        <dbReference type="EMBL" id="RJF81711.1"/>
    </source>
</evidence>
<dbReference type="PRINTS" id="PR00943">
    <property type="entry name" value="CUATPASE"/>
</dbReference>
<dbReference type="InterPro" id="IPR001757">
    <property type="entry name" value="P_typ_ATPase"/>
</dbReference>
<evidence type="ECO:0000256" key="8">
    <source>
        <dbReference type="ARBA" id="ARBA00022741"/>
    </source>
</evidence>
<dbReference type="Gene3D" id="3.30.70.100">
    <property type="match status" value="1"/>
</dbReference>
<dbReference type="InterPro" id="IPR008250">
    <property type="entry name" value="ATPase_P-typ_transduc_dom_A_sf"/>
</dbReference>
<dbReference type="PROSITE" id="PS00154">
    <property type="entry name" value="ATPASE_E1_E2"/>
    <property type="match status" value="1"/>
</dbReference>
<feature type="domain" description="HMA" evidence="17">
    <location>
        <begin position="84"/>
        <end position="150"/>
    </location>
</feature>
<dbReference type="PRINTS" id="PR00119">
    <property type="entry name" value="CATATPASE"/>
</dbReference>
<evidence type="ECO:0000256" key="13">
    <source>
        <dbReference type="ARBA" id="ARBA00023065"/>
    </source>
</evidence>
<feature type="transmembrane region" description="Helical" evidence="15">
    <location>
        <begin position="241"/>
        <end position="259"/>
    </location>
</feature>
<evidence type="ECO:0000256" key="15">
    <source>
        <dbReference type="RuleBase" id="RU362081"/>
    </source>
</evidence>
<dbReference type="GO" id="GO:0043682">
    <property type="term" value="F:P-type divalent copper transporter activity"/>
    <property type="evidence" value="ECO:0007669"/>
    <property type="project" value="TreeGrafter"/>
</dbReference>
<comment type="similarity">
    <text evidence="2 15">Belongs to the cation transport ATPase (P-type) (TC 3.A.3) family. Type IB subfamily.</text>
</comment>
<dbReference type="InterPro" id="IPR006121">
    <property type="entry name" value="HMA_dom"/>
</dbReference>
<feature type="transmembrane region" description="Helical" evidence="15">
    <location>
        <begin position="171"/>
        <end position="192"/>
    </location>
</feature>
<dbReference type="SUPFAM" id="SSF56784">
    <property type="entry name" value="HAD-like"/>
    <property type="match status" value="1"/>
</dbReference>
<dbReference type="InterPro" id="IPR036412">
    <property type="entry name" value="HAD-like_sf"/>
</dbReference>
<proteinExistence type="inferred from homology"/>
<dbReference type="SUPFAM" id="SSF81665">
    <property type="entry name" value="Calcium ATPase, transmembrane domain M"/>
    <property type="match status" value="1"/>
</dbReference>
<keyword evidence="9 15" id="KW-0067">ATP-binding</keyword>
<reference evidence="18 19" key="1">
    <citation type="submission" date="2018-09" db="EMBL/GenBank/DDBJ databases">
        <authorList>
            <person name="Zhu H."/>
        </authorList>
    </citation>
    <scope>NUCLEOTIDE SEQUENCE [LARGE SCALE GENOMIC DNA]</scope>
    <source>
        <strain evidence="18 19">K2W22B-5</strain>
    </source>
</reference>
<dbReference type="EMBL" id="QYUL01000002">
    <property type="protein sequence ID" value="RJF81711.1"/>
    <property type="molecule type" value="Genomic_DNA"/>
</dbReference>
<feature type="transmembrane region" description="Helical" evidence="15">
    <location>
        <begin position="741"/>
        <end position="757"/>
    </location>
</feature>
<keyword evidence="6 15" id="KW-0812">Transmembrane</keyword>
<dbReference type="RefSeq" id="WP_119831803.1">
    <property type="nucleotide sequence ID" value="NZ_QYUL01000002.1"/>
</dbReference>
<dbReference type="PANTHER" id="PTHR43520">
    <property type="entry name" value="ATP7, ISOFORM B"/>
    <property type="match status" value="1"/>
</dbReference>
<dbReference type="PROSITE" id="PS50846">
    <property type="entry name" value="HMA_2"/>
    <property type="match status" value="1"/>
</dbReference>
<gene>
    <name evidence="18" type="primary">cadA</name>
    <name evidence="18" type="ORF">D3877_16455</name>
</gene>
<dbReference type="SUPFAM" id="SSF81653">
    <property type="entry name" value="Calcium ATPase, transduction domain A"/>
    <property type="match status" value="1"/>
</dbReference>
<dbReference type="Gene3D" id="2.70.150.10">
    <property type="entry name" value="Calcium-transporting ATPase, cytoplasmic transduction domain A"/>
    <property type="match status" value="1"/>
</dbReference>
<dbReference type="GO" id="GO:0005886">
    <property type="term" value="C:plasma membrane"/>
    <property type="evidence" value="ECO:0007669"/>
    <property type="project" value="UniProtKB-SubCell"/>
</dbReference>
<dbReference type="NCBIfam" id="TIGR01511">
    <property type="entry name" value="ATPase-IB1_Cu"/>
    <property type="match status" value="1"/>
</dbReference>
<keyword evidence="18" id="KW-0378">Hydrolase</keyword>
<feature type="transmembrane region" description="Helical" evidence="15">
    <location>
        <begin position="204"/>
        <end position="221"/>
    </location>
</feature>
<keyword evidence="14 15" id="KW-0472">Membrane</keyword>
<evidence type="ECO:0000256" key="16">
    <source>
        <dbReference type="SAM" id="MobiDB-lite"/>
    </source>
</evidence>
<keyword evidence="19" id="KW-1185">Reference proteome</keyword>
<dbReference type="InterPro" id="IPR023214">
    <property type="entry name" value="HAD_sf"/>
</dbReference>
<keyword evidence="11" id="KW-1278">Translocase</keyword>
<feature type="transmembrane region" description="Helical" evidence="15">
    <location>
        <begin position="452"/>
        <end position="475"/>
    </location>
</feature>
<evidence type="ECO:0000256" key="12">
    <source>
        <dbReference type="ARBA" id="ARBA00022989"/>
    </source>
</evidence>
<evidence type="ECO:0000256" key="9">
    <source>
        <dbReference type="ARBA" id="ARBA00022840"/>
    </source>
</evidence>
<dbReference type="GO" id="GO:0016887">
    <property type="term" value="F:ATP hydrolysis activity"/>
    <property type="evidence" value="ECO:0007669"/>
    <property type="project" value="InterPro"/>
</dbReference>
<protein>
    <submittedName>
        <fullName evidence="18">Cadmium-translocating P-type ATPase</fullName>
        <ecNumber evidence="18">3.6.3.3</ecNumber>
    </submittedName>
</protein>
<keyword evidence="7 15" id="KW-0479">Metal-binding</keyword>
<dbReference type="InterPro" id="IPR021993">
    <property type="entry name" value="ATPase-cat-bd"/>
</dbReference>
<dbReference type="NCBIfam" id="TIGR01525">
    <property type="entry name" value="ATPase-IB_hvy"/>
    <property type="match status" value="1"/>
</dbReference>
<feature type="transmembrane region" description="Helical" evidence="15">
    <location>
        <begin position="265"/>
        <end position="283"/>
    </location>
</feature>
<keyword evidence="12 15" id="KW-1133">Transmembrane helix</keyword>
<comment type="subcellular location">
    <subcellularLocation>
        <location evidence="1">Cell membrane</location>
        <topology evidence="1">Multi-pass membrane protein</topology>
    </subcellularLocation>
</comment>
<keyword evidence="4 15" id="KW-1003">Cell membrane</keyword>
<keyword evidence="13" id="KW-0406">Ion transport</keyword>
<keyword evidence="10" id="KW-0460">Magnesium</keyword>
<evidence type="ECO:0000256" key="6">
    <source>
        <dbReference type="ARBA" id="ARBA00022692"/>
    </source>
</evidence>
<evidence type="ECO:0000256" key="4">
    <source>
        <dbReference type="ARBA" id="ARBA00022475"/>
    </source>
</evidence>
<feature type="region of interest" description="Disordered" evidence="16">
    <location>
        <begin position="796"/>
        <end position="824"/>
    </location>
</feature>
<dbReference type="AlphaFoldDB" id="A0A418VX24"/>
<dbReference type="OrthoDB" id="9760802at2"/>
<evidence type="ECO:0000313" key="19">
    <source>
        <dbReference type="Proteomes" id="UP000283458"/>
    </source>
</evidence>
<evidence type="ECO:0000256" key="5">
    <source>
        <dbReference type="ARBA" id="ARBA00022553"/>
    </source>
</evidence>
<accession>A0A418VX24</accession>
<evidence type="ECO:0000256" key="2">
    <source>
        <dbReference type="ARBA" id="ARBA00006024"/>
    </source>
</evidence>
<sequence>MTVCLHCGQEQGEGAASAALASDGAGPFCCSGCAAAYDLVRGLGLGRYYDRRSVDPAARPLRPDDDAPAIDYSPHARLEADGAQSLHLMVDGLQCAACVWLIETALGRQPGVVQARLNMTTRRLTLRWNPAETDANAVVGTVTQLGYRAVPFDPDRLGGAQAKTEKELLRAMAVAGFAMGNVMLLSVSVWAGYSQGMGTATRDLMHWISALICMPAIAYALRPFARSAFGALRRGRTNMDVPVTIGVLLATGMSLFETMNSGLHAYFDGAVMLLFFLLIGRYLDQRARGRARSAAEQLLGLRANAVTILREDGTSAVVTPEQVSLGTVILVATGERVPVDGRVLDGVSDLDTALITGEAVPGSVRPGDQVFAGMLNLTAPLRLTVTAVGEGTLLAEIVRLMEVAEQGRAKYVAVADRVSRLYAPVVHVAALSTFAAWTLIVGAPWQVALMNAVAVLIITCPCALALAVPVVQVIASGRLMRQGTLLKNATALERLAVIDTVVFDKTGTLTEGRPTPQLDGVDPEDLRLAVSLAGASRHPLARALASALPGVPVAAGVREIPGAGLEWDGADGVIRLGSRRFTGAPDDTLDAGGPELWLARPGAAPRRIVFLDAPRPDAAAVVAALKARGLDIRLLSGDRRGAVAAVAERLGIADWRAEQTPADKTAALAELAGQGRRVLMVGDGLNDAPALAAASVSMSPSTAVDVSQTAADVVFQGRMLRPIVESVEVARRSGRLVKQNFAIALLYNLCAVPLAMAGLLTPLLAALAMSSSSLIVILNALRLARGSVVKDLGNGRASLSDRDRGEPGRAGAGGVSVGAEVRSV</sequence>
<keyword evidence="8 15" id="KW-0547">Nucleotide-binding</keyword>
<dbReference type="Pfam" id="PF00122">
    <property type="entry name" value="E1-E2_ATPase"/>
    <property type="match status" value="1"/>
</dbReference>
<evidence type="ECO:0000256" key="14">
    <source>
        <dbReference type="ARBA" id="ARBA00023136"/>
    </source>
</evidence>
<evidence type="ECO:0000256" key="7">
    <source>
        <dbReference type="ARBA" id="ARBA00022723"/>
    </source>
</evidence>
<keyword evidence="3" id="KW-0813">Transport</keyword>